<dbReference type="STRING" id="32264.T1KXW4"/>
<dbReference type="eggNOG" id="KOG1235">
    <property type="taxonomic scope" value="Eukaryota"/>
</dbReference>
<evidence type="ECO:0000256" key="1">
    <source>
        <dbReference type="ARBA" id="ARBA00009670"/>
    </source>
</evidence>
<dbReference type="AlphaFoldDB" id="T1KXW4"/>
<dbReference type="Pfam" id="PF03109">
    <property type="entry name" value="ABC1"/>
    <property type="match status" value="1"/>
</dbReference>
<dbReference type="InterPro" id="IPR004147">
    <property type="entry name" value="ABC1_dom"/>
</dbReference>
<organism evidence="3 4">
    <name type="scientific">Tetranychus urticae</name>
    <name type="common">Two-spotted spider mite</name>
    <dbReference type="NCBI Taxonomy" id="32264"/>
    <lineage>
        <taxon>Eukaryota</taxon>
        <taxon>Metazoa</taxon>
        <taxon>Ecdysozoa</taxon>
        <taxon>Arthropoda</taxon>
        <taxon>Chelicerata</taxon>
        <taxon>Arachnida</taxon>
        <taxon>Acari</taxon>
        <taxon>Acariformes</taxon>
        <taxon>Trombidiformes</taxon>
        <taxon>Prostigmata</taxon>
        <taxon>Eleutherengona</taxon>
        <taxon>Raphignathae</taxon>
        <taxon>Tetranychoidea</taxon>
        <taxon>Tetranychidae</taxon>
        <taxon>Tetranychus</taxon>
    </lineage>
</organism>
<sequence length="511" mass="57765">MLSAVGKLVKYSVAIGASGTAVGTLHANDWQVSNLGITRFGRAAFTVASIASDYKFSLRDFDDDSEASKSAWSKVHTRSAEKLLKLCSINGGVFIKVGQHIGSLDYLVPSEYCKVLRVLHDRAPESSIESIKSVIKKDLGKDASEIFEEFDDKPLGTASLAQVYKAKLRDGQTVAVKVQHPDVRSHSLVDMTSMDLLVRLVAKIFPEFSFLWLAEEMKINLPLELDFIHEGRNCERVGRLFHHLTWLKVPTVLWNYSSQRVLTMEYLVGGKVTDKDYMEKNGLSTREISHRLGLLYSEMIFMQGYVHCDPHPGNILVSNVKGDPQIILLDHGLYTTLPEKFRHQYSQLWLSLIKSDLEGIKKWGLELGAGDLFPLLACILAGKTWDTISSGLTKTRPKAQSEAEDAELKNYARQYFPQIAAILNRVPREMLLLLKTNDLLRSIEYSLGTKGERTSLLTMSKCCVRSIYEKKLLECRNILSSTIIRLQKNWQLAKISVYQFYLWFTCLMLVN</sequence>
<protein>
    <recommendedName>
        <fullName evidence="2">ABC1 atypical kinase-like domain-containing protein</fullName>
    </recommendedName>
</protein>
<name>T1KXW4_TETUR</name>
<proteinExistence type="inferred from homology"/>
<dbReference type="Proteomes" id="UP000015104">
    <property type="component" value="Unassembled WGS sequence"/>
</dbReference>
<comment type="similarity">
    <text evidence="1">Belongs to the protein kinase superfamily. ADCK protein kinase family.</text>
</comment>
<keyword evidence="4" id="KW-1185">Reference proteome</keyword>
<dbReference type="InterPro" id="IPR045307">
    <property type="entry name" value="ADCK1_dom"/>
</dbReference>
<dbReference type="GO" id="GO:0055088">
    <property type="term" value="P:lipid homeostasis"/>
    <property type="evidence" value="ECO:0007669"/>
    <property type="project" value="TreeGrafter"/>
</dbReference>
<dbReference type="InterPro" id="IPR011009">
    <property type="entry name" value="Kinase-like_dom_sf"/>
</dbReference>
<dbReference type="HOGENOM" id="CLU_006533_2_0_1"/>
<evidence type="ECO:0000259" key="2">
    <source>
        <dbReference type="Pfam" id="PF03109"/>
    </source>
</evidence>
<dbReference type="CDD" id="cd13969">
    <property type="entry name" value="ADCK1-like"/>
    <property type="match status" value="1"/>
</dbReference>
<evidence type="ECO:0000313" key="3">
    <source>
        <dbReference type="EnsemblMetazoa" id="tetur26g01600.1"/>
    </source>
</evidence>
<dbReference type="PANTHER" id="PTHR43173">
    <property type="entry name" value="ABC1 FAMILY PROTEIN"/>
    <property type="match status" value="1"/>
</dbReference>
<dbReference type="SUPFAM" id="SSF56112">
    <property type="entry name" value="Protein kinase-like (PK-like)"/>
    <property type="match status" value="1"/>
</dbReference>
<dbReference type="GO" id="GO:0005743">
    <property type="term" value="C:mitochondrial inner membrane"/>
    <property type="evidence" value="ECO:0007669"/>
    <property type="project" value="TreeGrafter"/>
</dbReference>
<feature type="domain" description="ABC1 atypical kinase-like" evidence="2">
    <location>
        <begin position="119"/>
        <end position="362"/>
    </location>
</feature>
<gene>
    <name evidence="3" type="primary">107368246</name>
</gene>
<dbReference type="PANTHER" id="PTHR43173:SF19">
    <property type="entry name" value="AARF DOMAIN-CONTAINING PROTEIN KINASE 1"/>
    <property type="match status" value="1"/>
</dbReference>
<evidence type="ECO:0000313" key="4">
    <source>
        <dbReference type="Proteomes" id="UP000015104"/>
    </source>
</evidence>
<reference evidence="4" key="1">
    <citation type="submission" date="2011-08" db="EMBL/GenBank/DDBJ databases">
        <authorList>
            <person name="Rombauts S."/>
        </authorList>
    </citation>
    <scope>NUCLEOTIDE SEQUENCE</scope>
    <source>
        <strain evidence="4">London</strain>
    </source>
</reference>
<dbReference type="OrthoDB" id="427480at2759"/>
<reference evidence="3" key="2">
    <citation type="submission" date="2015-06" db="UniProtKB">
        <authorList>
            <consortium name="EnsemblMetazoa"/>
        </authorList>
    </citation>
    <scope>IDENTIFICATION</scope>
</reference>
<dbReference type="EMBL" id="CAEY01000697">
    <property type="status" value="NOT_ANNOTATED_CDS"/>
    <property type="molecule type" value="Genomic_DNA"/>
</dbReference>
<dbReference type="GO" id="GO:0007005">
    <property type="term" value="P:mitochondrion organization"/>
    <property type="evidence" value="ECO:0007669"/>
    <property type="project" value="TreeGrafter"/>
</dbReference>
<dbReference type="OMA" id="RCNPEDI"/>
<dbReference type="InterPro" id="IPR051130">
    <property type="entry name" value="Mito_struct-func_regulator"/>
</dbReference>
<dbReference type="KEGG" id="tut:107368246"/>
<dbReference type="EnsemblMetazoa" id="tetur26g01600.1">
    <property type="protein sequence ID" value="tetur26g01600.1"/>
    <property type="gene ID" value="tetur26g01600"/>
</dbReference>
<accession>T1KXW4</accession>
<dbReference type="Gene3D" id="1.10.510.10">
    <property type="entry name" value="Transferase(Phosphotransferase) domain 1"/>
    <property type="match status" value="1"/>
</dbReference>